<name>A0A391P0D1_9EUKA</name>
<feature type="region of interest" description="Disordered" evidence="1">
    <location>
        <begin position="59"/>
        <end position="107"/>
    </location>
</feature>
<dbReference type="AlphaFoldDB" id="A0A391P0D1"/>
<feature type="compositionally biased region" description="Basic residues" evidence="1">
    <location>
        <begin position="61"/>
        <end position="96"/>
    </location>
</feature>
<sequence length="138" mass="15191">MAPRRSSRRKSQEAEDDAYEPEVAAPIVKRARPKRGKRAKAVVAEEEPEVEVVEVVEPPKKRTPAKKAAAKKTKVAKKAPHKVVPKSKKPKKSHKAPTKEVLPPQRRSLSMQLSIDNSGGSHLLTVRVGDFKGGTSYI</sequence>
<gene>
    <name evidence="2" type="ORF">KIPB_012439</name>
</gene>
<evidence type="ECO:0000256" key="1">
    <source>
        <dbReference type="SAM" id="MobiDB-lite"/>
    </source>
</evidence>
<accession>A0A391P0D1</accession>
<comment type="caution">
    <text evidence="2">The sequence shown here is derived from an EMBL/GenBank/DDBJ whole genome shotgun (WGS) entry which is preliminary data.</text>
</comment>
<evidence type="ECO:0000313" key="3">
    <source>
        <dbReference type="Proteomes" id="UP000265618"/>
    </source>
</evidence>
<dbReference type="EMBL" id="BDIP01005497">
    <property type="protein sequence ID" value="GCA63913.1"/>
    <property type="molecule type" value="Genomic_DNA"/>
</dbReference>
<evidence type="ECO:0000313" key="2">
    <source>
        <dbReference type="EMBL" id="GCA63913.1"/>
    </source>
</evidence>
<organism evidence="2 3">
    <name type="scientific">Kipferlia bialata</name>
    <dbReference type="NCBI Taxonomy" id="797122"/>
    <lineage>
        <taxon>Eukaryota</taxon>
        <taxon>Metamonada</taxon>
        <taxon>Carpediemonas-like organisms</taxon>
        <taxon>Kipferlia</taxon>
    </lineage>
</organism>
<keyword evidence="3" id="KW-1185">Reference proteome</keyword>
<reference evidence="2 3" key="1">
    <citation type="journal article" date="2018" name="PLoS ONE">
        <title>The draft genome of Kipferlia bialata reveals reductive genome evolution in fornicate parasites.</title>
        <authorList>
            <person name="Tanifuji G."/>
            <person name="Takabayashi S."/>
            <person name="Kume K."/>
            <person name="Takagi M."/>
            <person name="Nakayama T."/>
            <person name="Kamikawa R."/>
            <person name="Inagaki Y."/>
            <person name="Hashimoto T."/>
        </authorList>
    </citation>
    <scope>NUCLEOTIDE SEQUENCE [LARGE SCALE GENOMIC DNA]</scope>
    <source>
        <strain evidence="2">NY0173</strain>
    </source>
</reference>
<feature type="region of interest" description="Disordered" evidence="1">
    <location>
        <begin position="1"/>
        <end position="24"/>
    </location>
</feature>
<dbReference type="Proteomes" id="UP000265618">
    <property type="component" value="Unassembled WGS sequence"/>
</dbReference>
<proteinExistence type="predicted"/>
<protein>
    <submittedName>
        <fullName evidence="2">Uncharacterized protein</fullName>
    </submittedName>
</protein>